<comment type="cofactor">
    <cofactor evidence="1">
        <name>Mg(2+)</name>
        <dbReference type="ChEBI" id="CHEBI:18420"/>
    </cofactor>
</comment>
<feature type="transmembrane region" description="Helical" evidence="10">
    <location>
        <begin position="91"/>
        <end position="112"/>
    </location>
</feature>
<keyword evidence="10" id="KW-1133">Transmembrane helix</keyword>
<accession>X6NQL0</accession>
<dbReference type="InterPro" id="IPR003846">
    <property type="entry name" value="SelO"/>
</dbReference>
<comment type="similarity">
    <text evidence="2">Belongs to the SELO family.</text>
</comment>
<evidence type="ECO:0000256" key="1">
    <source>
        <dbReference type="ARBA" id="ARBA00001946"/>
    </source>
</evidence>
<evidence type="ECO:0000256" key="5">
    <source>
        <dbReference type="ARBA" id="ARBA00022723"/>
    </source>
</evidence>
<keyword evidence="10" id="KW-0472">Membrane</keyword>
<evidence type="ECO:0000256" key="9">
    <source>
        <dbReference type="ARBA" id="ARBA00031547"/>
    </source>
</evidence>
<evidence type="ECO:0000256" key="3">
    <source>
        <dbReference type="ARBA" id="ARBA00022679"/>
    </source>
</evidence>
<name>X6NQL0_RETFI</name>
<dbReference type="GO" id="GO:0046872">
    <property type="term" value="F:metal ion binding"/>
    <property type="evidence" value="ECO:0007669"/>
    <property type="project" value="UniProtKB-KW"/>
</dbReference>
<keyword evidence="8" id="KW-0460">Magnesium</keyword>
<dbReference type="PANTHER" id="PTHR12153:SF15">
    <property type="entry name" value="PROTEIN ADENYLYLTRANSFERASE SELO, MITOCHONDRIAL"/>
    <property type="match status" value="1"/>
</dbReference>
<sequence>ELLDYVIEYHFPELWKKFDAKTLAVTQNQSGDNSTMATKSKMYQEWFQLVVSQTVQTLCEWMCVGFVHGVLNTDNMSILGLTIDYGPFGNVSLIFVYIRIYTFFYLLFFIFAKGMMEYFDRKYVSNTSDTYGRYAYDQQVNIVKWNLLQLGFALSNHPSSQSDCHALDVQWMEQYIEQQFDLMYWKYYYSKLQHKFGLVNEDISALIPKFFDALENTRADFTNTFRSLSVLRHSDRSEYVFICLSLDTLENVTVFFLKKNFLCPSENAKNDEMLLHAILENCPSLERYRDLHEKHNADFRRLTKIREYLETNSNTTRLGGATFTDVIEEIKKLERERQKVSEAGQGIIDSKDKLAHDRKAWGAFIDEYRKCVQKRENIDHKKEDQRIQNMNNCNPIYVARNYLIQDAIVQCELNKFDLLHELMEVMTHPFEMSPDANKQQWSKPSPDSCPATTLSCSSLNFFFF</sequence>
<proteinExistence type="inferred from homology"/>
<evidence type="ECO:0000313" key="11">
    <source>
        <dbReference type="EMBL" id="ETO27652.1"/>
    </source>
</evidence>
<evidence type="ECO:0000256" key="7">
    <source>
        <dbReference type="ARBA" id="ARBA00022840"/>
    </source>
</evidence>
<evidence type="ECO:0000256" key="10">
    <source>
        <dbReference type="SAM" id="Phobius"/>
    </source>
</evidence>
<dbReference type="GO" id="GO:0016779">
    <property type="term" value="F:nucleotidyltransferase activity"/>
    <property type="evidence" value="ECO:0007669"/>
    <property type="project" value="UniProtKB-KW"/>
</dbReference>
<dbReference type="EMBL" id="ASPP01007123">
    <property type="protein sequence ID" value="ETO27652.1"/>
    <property type="molecule type" value="Genomic_DNA"/>
</dbReference>
<evidence type="ECO:0000256" key="8">
    <source>
        <dbReference type="ARBA" id="ARBA00022842"/>
    </source>
</evidence>
<dbReference type="PANTHER" id="PTHR12153">
    <property type="entry name" value="SELENOPROTEIN O"/>
    <property type="match status" value="1"/>
</dbReference>
<evidence type="ECO:0000256" key="2">
    <source>
        <dbReference type="ARBA" id="ARBA00009747"/>
    </source>
</evidence>
<dbReference type="Pfam" id="PF02696">
    <property type="entry name" value="SelO"/>
    <property type="match status" value="2"/>
</dbReference>
<keyword evidence="10" id="KW-0812">Transmembrane</keyword>
<dbReference type="AlphaFoldDB" id="X6NQL0"/>
<keyword evidence="3" id="KW-0808">Transferase</keyword>
<keyword evidence="4" id="KW-0548">Nucleotidyltransferase</keyword>
<comment type="caution">
    <text evidence="11">The sequence shown here is derived from an EMBL/GenBank/DDBJ whole genome shotgun (WGS) entry which is preliminary data.</text>
</comment>
<keyword evidence="12" id="KW-1185">Reference proteome</keyword>
<evidence type="ECO:0000256" key="4">
    <source>
        <dbReference type="ARBA" id="ARBA00022695"/>
    </source>
</evidence>
<gene>
    <name evidence="11" type="ORF">RFI_09482</name>
</gene>
<organism evidence="11 12">
    <name type="scientific">Reticulomyxa filosa</name>
    <dbReference type="NCBI Taxonomy" id="46433"/>
    <lineage>
        <taxon>Eukaryota</taxon>
        <taxon>Sar</taxon>
        <taxon>Rhizaria</taxon>
        <taxon>Retaria</taxon>
        <taxon>Foraminifera</taxon>
        <taxon>Monothalamids</taxon>
        <taxon>Reticulomyxidae</taxon>
        <taxon>Reticulomyxa</taxon>
    </lineage>
</organism>
<feature type="non-terminal residue" evidence="11">
    <location>
        <position position="1"/>
    </location>
</feature>
<reference evidence="11 12" key="1">
    <citation type="journal article" date="2013" name="Curr. Biol.">
        <title>The Genome of the Foraminiferan Reticulomyxa filosa.</title>
        <authorList>
            <person name="Glockner G."/>
            <person name="Hulsmann N."/>
            <person name="Schleicher M."/>
            <person name="Noegel A.A."/>
            <person name="Eichinger L."/>
            <person name="Gallinger C."/>
            <person name="Pawlowski J."/>
            <person name="Sierra R."/>
            <person name="Euteneuer U."/>
            <person name="Pillet L."/>
            <person name="Moustafa A."/>
            <person name="Platzer M."/>
            <person name="Groth M."/>
            <person name="Szafranski K."/>
            <person name="Schliwa M."/>
        </authorList>
    </citation>
    <scope>NUCLEOTIDE SEQUENCE [LARGE SCALE GENOMIC DNA]</scope>
</reference>
<dbReference type="Proteomes" id="UP000023152">
    <property type="component" value="Unassembled WGS sequence"/>
</dbReference>
<keyword evidence="6" id="KW-0547">Nucleotide-binding</keyword>
<dbReference type="GO" id="GO:0005524">
    <property type="term" value="F:ATP binding"/>
    <property type="evidence" value="ECO:0007669"/>
    <property type="project" value="UniProtKB-KW"/>
</dbReference>
<evidence type="ECO:0000256" key="6">
    <source>
        <dbReference type="ARBA" id="ARBA00022741"/>
    </source>
</evidence>
<protein>
    <recommendedName>
        <fullName evidence="9">Selenoprotein O</fullName>
    </recommendedName>
</protein>
<evidence type="ECO:0000313" key="12">
    <source>
        <dbReference type="Proteomes" id="UP000023152"/>
    </source>
</evidence>
<keyword evidence="7" id="KW-0067">ATP-binding</keyword>
<dbReference type="OrthoDB" id="10254721at2759"/>
<keyword evidence="5" id="KW-0479">Metal-binding</keyword>